<evidence type="ECO:0000256" key="5">
    <source>
        <dbReference type="ARBA" id="ARBA00023002"/>
    </source>
</evidence>
<evidence type="ECO:0000256" key="8">
    <source>
        <dbReference type="SAM" id="SignalP"/>
    </source>
</evidence>
<organism evidence="10 11">
    <name type="scientific">Aequorivita sublithincola (strain DSM 14238 / LMG 21431 / ACAM 643 / 9-3)</name>
    <dbReference type="NCBI Taxonomy" id="746697"/>
    <lineage>
        <taxon>Bacteria</taxon>
        <taxon>Pseudomonadati</taxon>
        <taxon>Bacteroidota</taxon>
        <taxon>Flavobacteriia</taxon>
        <taxon>Flavobacteriales</taxon>
        <taxon>Flavobacteriaceae</taxon>
        <taxon>Aequorivita</taxon>
    </lineage>
</organism>
<feature type="domain" description="Cytochrome c" evidence="9">
    <location>
        <begin position="223"/>
        <end position="354"/>
    </location>
</feature>
<dbReference type="STRING" id="746697.Aeqsu_1519"/>
<dbReference type="InterPro" id="IPR051395">
    <property type="entry name" value="Cytochrome_c_Peroxidase/MauG"/>
</dbReference>
<feature type="signal peptide" evidence="8">
    <location>
        <begin position="1"/>
        <end position="23"/>
    </location>
</feature>
<dbReference type="SUPFAM" id="SSF46626">
    <property type="entry name" value="Cytochrome c"/>
    <property type="match status" value="2"/>
</dbReference>
<gene>
    <name evidence="10" type="ordered locus">Aeqsu_1519</name>
</gene>
<keyword evidence="4 8" id="KW-0732">Signal</keyword>
<dbReference type="Proteomes" id="UP000006049">
    <property type="component" value="Chromosome"/>
</dbReference>
<evidence type="ECO:0000256" key="4">
    <source>
        <dbReference type="ARBA" id="ARBA00022729"/>
    </source>
</evidence>
<feature type="chain" id="PRO_5003683075" evidence="8">
    <location>
        <begin position="24"/>
        <end position="368"/>
    </location>
</feature>
<evidence type="ECO:0000256" key="6">
    <source>
        <dbReference type="ARBA" id="ARBA00023004"/>
    </source>
</evidence>
<dbReference type="InterPro" id="IPR036909">
    <property type="entry name" value="Cyt_c-like_dom_sf"/>
</dbReference>
<dbReference type="AlphaFoldDB" id="I3YVJ0"/>
<accession>I3YVJ0</accession>
<dbReference type="Gene3D" id="1.10.760.10">
    <property type="entry name" value="Cytochrome c-like domain"/>
    <property type="match status" value="2"/>
</dbReference>
<dbReference type="InterPro" id="IPR004852">
    <property type="entry name" value="Di-haem_cyt_c_peroxidsae"/>
</dbReference>
<reference evidence="10 11" key="1">
    <citation type="submission" date="2012-06" db="EMBL/GenBank/DDBJ databases">
        <title>The complete genome of Aequorivita sublithincola DSM 14238.</title>
        <authorList>
            <consortium name="US DOE Joint Genome Institute (JGI-PGF)"/>
            <person name="Lucas S."/>
            <person name="Copeland A."/>
            <person name="Lapidus A."/>
            <person name="Goodwin L."/>
            <person name="Pitluck S."/>
            <person name="Peters L."/>
            <person name="Munk A.C.C."/>
            <person name="Kyrpides N."/>
            <person name="Mavromatis K."/>
            <person name="Pagani I."/>
            <person name="Ivanova N."/>
            <person name="Ovchinnikova G."/>
            <person name="Zeytun A."/>
            <person name="Detter J.C."/>
            <person name="Han C."/>
            <person name="Land M."/>
            <person name="Hauser L."/>
            <person name="Markowitz V."/>
            <person name="Cheng J.-F."/>
            <person name="Hugenholtz P."/>
            <person name="Woyke T."/>
            <person name="Wu D."/>
            <person name="Tindall B."/>
            <person name="Faehnrich R."/>
            <person name="Brambilla E."/>
            <person name="Klenk H.-P."/>
            <person name="Eisen J.A."/>
        </authorList>
    </citation>
    <scope>NUCLEOTIDE SEQUENCE [LARGE SCALE GENOMIC DNA]</scope>
    <source>
        <strain evidence="11">DSM 14238 / LMG 21431 / ACAM 643 / 9-3</strain>
    </source>
</reference>
<dbReference type="PROSITE" id="PS51007">
    <property type="entry name" value="CYTC"/>
    <property type="match status" value="1"/>
</dbReference>
<dbReference type="PANTHER" id="PTHR30600:SF10">
    <property type="entry name" value="BLL6722 PROTEIN"/>
    <property type="match status" value="1"/>
</dbReference>
<dbReference type="RefSeq" id="WP_014782265.1">
    <property type="nucleotide sequence ID" value="NC_018013.1"/>
</dbReference>
<evidence type="ECO:0000256" key="3">
    <source>
        <dbReference type="ARBA" id="ARBA00022723"/>
    </source>
</evidence>
<evidence type="ECO:0000259" key="9">
    <source>
        <dbReference type="PROSITE" id="PS51007"/>
    </source>
</evidence>
<keyword evidence="2 7" id="KW-0349">Heme</keyword>
<dbReference type="GO" id="GO:0009055">
    <property type="term" value="F:electron transfer activity"/>
    <property type="evidence" value="ECO:0007669"/>
    <property type="project" value="InterPro"/>
</dbReference>
<dbReference type="GO" id="GO:0030313">
    <property type="term" value="C:cell envelope"/>
    <property type="evidence" value="ECO:0007669"/>
    <property type="project" value="UniProtKB-SubCell"/>
</dbReference>
<evidence type="ECO:0000313" key="10">
    <source>
        <dbReference type="EMBL" id="AFL81008.1"/>
    </source>
</evidence>
<keyword evidence="10" id="KW-0575">Peroxidase</keyword>
<evidence type="ECO:0000256" key="7">
    <source>
        <dbReference type="PROSITE-ProRule" id="PRU00433"/>
    </source>
</evidence>
<keyword evidence="11" id="KW-1185">Reference proteome</keyword>
<dbReference type="KEGG" id="asl:Aeqsu_1519"/>
<dbReference type="Pfam" id="PF03150">
    <property type="entry name" value="CCP_MauG"/>
    <property type="match status" value="1"/>
</dbReference>
<evidence type="ECO:0000256" key="2">
    <source>
        <dbReference type="ARBA" id="ARBA00022617"/>
    </source>
</evidence>
<keyword evidence="6 7" id="KW-0408">Iron</keyword>
<dbReference type="PROSITE" id="PS51257">
    <property type="entry name" value="PROKAR_LIPOPROTEIN"/>
    <property type="match status" value="1"/>
</dbReference>
<dbReference type="GO" id="GO:0046872">
    <property type="term" value="F:metal ion binding"/>
    <property type="evidence" value="ECO:0007669"/>
    <property type="project" value="UniProtKB-KW"/>
</dbReference>
<sequence length="368" mass="40842">MMKQRFGKTYLFLIGFLVLSVLVACSSNDTDPEEPMEQYVPTPKPLIVPSILQRLLPPPYIPADNTQTVEGIALGRKLFYDPILSGNGTQACASCHQPENSFTDNTRLSIGIDGLEGTRNSMPLYNMAWNINEEFFWDGRAKSIEIQALEPVINPVEMHNTWQNAVASLQSNVAYPELFNKAFGTKNITKELTAKAIAQFERTLISANSPFDRYLEGENSLTPQEINGFAIFMDEARGDCFHCHGNEFSPLWTDNTFHNNGLDAVITDKGLGGVSGDPNEDGKFKSPSLRNLAYTAPYMHDGRFATLDEVINHYSEGLVYSPTIDPLMKTISKGGVQLTEPDKADLKAFLLSLSDPSFINNPDFQDPN</sequence>
<proteinExistence type="predicted"/>
<dbReference type="GO" id="GO:0020037">
    <property type="term" value="F:heme binding"/>
    <property type="evidence" value="ECO:0007669"/>
    <property type="project" value="InterPro"/>
</dbReference>
<dbReference type="PANTHER" id="PTHR30600">
    <property type="entry name" value="CYTOCHROME C PEROXIDASE-RELATED"/>
    <property type="match status" value="1"/>
</dbReference>
<dbReference type="eggNOG" id="COG1858">
    <property type="taxonomic scope" value="Bacteria"/>
</dbReference>
<dbReference type="InterPro" id="IPR009056">
    <property type="entry name" value="Cyt_c-like_dom"/>
</dbReference>
<dbReference type="EMBL" id="CP003280">
    <property type="protein sequence ID" value="AFL81008.1"/>
    <property type="molecule type" value="Genomic_DNA"/>
</dbReference>
<keyword evidence="5" id="KW-0560">Oxidoreductase</keyword>
<protein>
    <submittedName>
        <fullName evidence="10">Cytochrome c peroxidase</fullName>
    </submittedName>
</protein>
<dbReference type="HOGENOM" id="CLU_034652_3_3_10"/>
<comment type="subcellular location">
    <subcellularLocation>
        <location evidence="1">Cell envelope</location>
    </subcellularLocation>
</comment>
<evidence type="ECO:0000256" key="1">
    <source>
        <dbReference type="ARBA" id="ARBA00004196"/>
    </source>
</evidence>
<keyword evidence="3 7" id="KW-0479">Metal-binding</keyword>
<name>I3YVJ0_AEQSU</name>
<dbReference type="GO" id="GO:0004130">
    <property type="term" value="F:cytochrome-c peroxidase activity"/>
    <property type="evidence" value="ECO:0007669"/>
    <property type="project" value="TreeGrafter"/>
</dbReference>
<evidence type="ECO:0000313" key="11">
    <source>
        <dbReference type="Proteomes" id="UP000006049"/>
    </source>
</evidence>